<reference evidence="1" key="1">
    <citation type="submission" date="2022-08" db="EMBL/GenBank/DDBJ databases">
        <title>Genome Sequence of Lecanicillium fungicola.</title>
        <authorList>
            <person name="Buettner E."/>
        </authorList>
    </citation>
    <scope>NUCLEOTIDE SEQUENCE</scope>
    <source>
        <strain evidence="1">Babe33</strain>
    </source>
</reference>
<gene>
    <name evidence="1" type="ORF">NQ176_g848</name>
</gene>
<proteinExistence type="predicted"/>
<sequence length="341" mass="37844">MHKINTLLLHDVNEPTNWGFAKNQVTAFALNTTDSESIYAWHILPLPFYYRTENSLASQPSGFSKDVTQTKAFELLRNDPEAKLFMNTGNVAQSMRADLFHALTDSSSYHVLSIDYRGFGHSTGVPSEAGLIRDAYTAVDWAIHVAGVPSSRIVILGHSLGTAVASGVAEKYSAEGVEFAGIVLIAAFSDLAAMIGGYRISGILPLLGPFSYWPGIVRLLDRYVIDKWHSSDRLVNIVRRTQTRLRLSLVHAKNDADIPYMEDNKLFRAAAGETIGEVDDTEFNILKEERTVRRDKDSAVTTWKAVPNIVIRQELVPYGGHDYIMGSASVIMAVMRCFEEE</sequence>
<accession>A0ACC1NV68</accession>
<evidence type="ECO:0000313" key="2">
    <source>
        <dbReference type="Proteomes" id="UP001143910"/>
    </source>
</evidence>
<keyword evidence="2" id="KW-1185">Reference proteome</keyword>
<organism evidence="1 2">
    <name type="scientific">Zarea fungicola</name>
    <dbReference type="NCBI Taxonomy" id="93591"/>
    <lineage>
        <taxon>Eukaryota</taxon>
        <taxon>Fungi</taxon>
        <taxon>Dikarya</taxon>
        <taxon>Ascomycota</taxon>
        <taxon>Pezizomycotina</taxon>
        <taxon>Sordariomycetes</taxon>
        <taxon>Hypocreomycetidae</taxon>
        <taxon>Hypocreales</taxon>
        <taxon>Cordycipitaceae</taxon>
        <taxon>Zarea</taxon>
    </lineage>
</organism>
<protein>
    <submittedName>
        <fullName evidence="1">Uncharacterized protein</fullName>
    </submittedName>
</protein>
<evidence type="ECO:0000313" key="1">
    <source>
        <dbReference type="EMBL" id="KAJ2983217.1"/>
    </source>
</evidence>
<dbReference type="EMBL" id="JANJQO010000039">
    <property type="protein sequence ID" value="KAJ2983217.1"/>
    <property type="molecule type" value="Genomic_DNA"/>
</dbReference>
<dbReference type="Proteomes" id="UP001143910">
    <property type="component" value="Unassembled WGS sequence"/>
</dbReference>
<comment type="caution">
    <text evidence="1">The sequence shown here is derived from an EMBL/GenBank/DDBJ whole genome shotgun (WGS) entry which is preliminary data.</text>
</comment>
<name>A0ACC1NV68_9HYPO</name>